<keyword evidence="1" id="KW-0805">Transcription regulation</keyword>
<keyword evidence="8" id="KW-1185">Reference proteome</keyword>
<sequence>MNYKFLSKTLLFRGNTEEEIKAMLSCLGAEQKHYIKGSTVYHAGEPVDAIGLVLSGRVQIENDDHWGNKSLLDSVGEGMIFAETYACIPGEPMQVSVTASENSEILFLNAARVLQTCPGACEYHGRLIRNLLTISAQKNLILSRRIFHTSPKSIRGRLLSYLSFQASSQGSSEFTIPFNRQQLADYLSVDRSALSNELGKMQKDGLLKVNKNHFIIRDNQP</sequence>
<dbReference type="OrthoDB" id="9774616at2"/>
<dbReference type="PANTHER" id="PTHR24567:SF58">
    <property type="entry name" value="CYCLIC AMP-BINDING REGULATORY PROTEIN"/>
    <property type="match status" value="1"/>
</dbReference>
<evidence type="ECO:0000259" key="4">
    <source>
        <dbReference type="PROSITE" id="PS50042"/>
    </source>
</evidence>
<evidence type="ECO:0000313" key="7">
    <source>
        <dbReference type="EMBL" id="RGE65527.1"/>
    </source>
</evidence>
<dbReference type="EMBL" id="QVLU01000034">
    <property type="protein sequence ID" value="RGE65527.1"/>
    <property type="molecule type" value="Genomic_DNA"/>
</dbReference>
<dbReference type="RefSeq" id="WP_025489520.1">
    <property type="nucleotide sequence ID" value="NZ_JBKUNB010000005.1"/>
</dbReference>
<dbReference type="CDD" id="cd00038">
    <property type="entry name" value="CAP_ED"/>
    <property type="match status" value="1"/>
</dbReference>
<dbReference type="SMART" id="SM00419">
    <property type="entry name" value="HTH_CRP"/>
    <property type="match status" value="1"/>
</dbReference>
<dbReference type="PROSITE" id="PS51063">
    <property type="entry name" value="HTH_CRP_2"/>
    <property type="match status" value="1"/>
</dbReference>
<keyword evidence="2" id="KW-0238">DNA-binding</keyword>
<dbReference type="AlphaFoldDB" id="A0A3E3I1N1"/>
<dbReference type="SUPFAM" id="SSF46785">
    <property type="entry name" value="Winged helix' DNA-binding domain"/>
    <property type="match status" value="1"/>
</dbReference>
<dbReference type="InterPro" id="IPR018490">
    <property type="entry name" value="cNMP-bd_dom_sf"/>
</dbReference>
<keyword evidence="3" id="KW-0804">Transcription</keyword>
<dbReference type="Gene3D" id="2.60.120.10">
    <property type="entry name" value="Jelly Rolls"/>
    <property type="match status" value="1"/>
</dbReference>
<dbReference type="EMBL" id="QVLV01000011">
    <property type="protein sequence ID" value="RGE58468.1"/>
    <property type="molecule type" value="Genomic_DNA"/>
</dbReference>
<dbReference type="GO" id="GO:0005829">
    <property type="term" value="C:cytosol"/>
    <property type="evidence" value="ECO:0007669"/>
    <property type="project" value="TreeGrafter"/>
</dbReference>
<dbReference type="Proteomes" id="UP000260812">
    <property type="component" value="Unassembled WGS sequence"/>
</dbReference>
<accession>A0A3E3I1N1</accession>
<dbReference type="GO" id="GO:0003677">
    <property type="term" value="F:DNA binding"/>
    <property type="evidence" value="ECO:0007669"/>
    <property type="project" value="UniProtKB-KW"/>
</dbReference>
<dbReference type="GO" id="GO:0003700">
    <property type="term" value="F:DNA-binding transcription factor activity"/>
    <property type="evidence" value="ECO:0007669"/>
    <property type="project" value="TreeGrafter"/>
</dbReference>
<dbReference type="GeneID" id="97988389"/>
<name>A0A3E3I1N1_9FIRM</name>
<evidence type="ECO:0000256" key="3">
    <source>
        <dbReference type="ARBA" id="ARBA00023163"/>
    </source>
</evidence>
<evidence type="ECO:0000313" key="8">
    <source>
        <dbReference type="Proteomes" id="UP000260812"/>
    </source>
</evidence>
<feature type="domain" description="HTH crp-type" evidence="5">
    <location>
        <begin position="152"/>
        <end position="220"/>
    </location>
</feature>
<dbReference type="Proteomes" id="UP000261166">
    <property type="component" value="Unassembled WGS sequence"/>
</dbReference>
<evidence type="ECO:0000313" key="9">
    <source>
        <dbReference type="Proteomes" id="UP000261166"/>
    </source>
</evidence>
<dbReference type="Pfam" id="PF00027">
    <property type="entry name" value="cNMP_binding"/>
    <property type="match status" value="1"/>
</dbReference>
<reference evidence="6 9" key="1">
    <citation type="submission" date="2018-08" db="EMBL/GenBank/DDBJ databases">
        <title>A genome reference for cultivated species of the human gut microbiota.</title>
        <authorList>
            <person name="Zou Y."/>
            <person name="Xue W."/>
            <person name="Luo G."/>
        </authorList>
    </citation>
    <scope>NUCLEOTIDE SEQUENCE [LARGE SCALE GENOMIC DNA]</scope>
    <source>
        <strain evidence="7 9">AF26-4BH</strain>
        <strain evidence="6">TF05-5AC</strain>
    </source>
</reference>
<dbReference type="InterPro" id="IPR036390">
    <property type="entry name" value="WH_DNA-bd_sf"/>
</dbReference>
<organism evidence="6 8">
    <name type="scientific">Eisenbergiella massiliensis</name>
    <dbReference type="NCBI Taxonomy" id="1720294"/>
    <lineage>
        <taxon>Bacteria</taxon>
        <taxon>Bacillati</taxon>
        <taxon>Bacillota</taxon>
        <taxon>Clostridia</taxon>
        <taxon>Lachnospirales</taxon>
        <taxon>Lachnospiraceae</taxon>
        <taxon>Eisenbergiella</taxon>
    </lineage>
</organism>
<evidence type="ECO:0000256" key="2">
    <source>
        <dbReference type="ARBA" id="ARBA00023125"/>
    </source>
</evidence>
<dbReference type="InterPro" id="IPR000595">
    <property type="entry name" value="cNMP-bd_dom"/>
</dbReference>
<dbReference type="SUPFAM" id="SSF51206">
    <property type="entry name" value="cAMP-binding domain-like"/>
    <property type="match status" value="1"/>
</dbReference>
<dbReference type="InterPro" id="IPR014710">
    <property type="entry name" value="RmlC-like_jellyroll"/>
</dbReference>
<dbReference type="PANTHER" id="PTHR24567">
    <property type="entry name" value="CRP FAMILY TRANSCRIPTIONAL REGULATORY PROTEIN"/>
    <property type="match status" value="1"/>
</dbReference>
<evidence type="ECO:0000259" key="5">
    <source>
        <dbReference type="PROSITE" id="PS51063"/>
    </source>
</evidence>
<comment type="caution">
    <text evidence="6">The sequence shown here is derived from an EMBL/GenBank/DDBJ whole genome shotgun (WGS) entry which is preliminary data.</text>
</comment>
<dbReference type="PROSITE" id="PS50042">
    <property type="entry name" value="CNMP_BINDING_3"/>
    <property type="match status" value="1"/>
</dbReference>
<proteinExistence type="predicted"/>
<dbReference type="InterPro" id="IPR050397">
    <property type="entry name" value="Env_Response_Regulators"/>
</dbReference>
<evidence type="ECO:0000313" key="6">
    <source>
        <dbReference type="EMBL" id="RGE58468.1"/>
    </source>
</evidence>
<protein>
    <submittedName>
        <fullName evidence="6">Crp/Fnr family transcriptional regulator</fullName>
    </submittedName>
</protein>
<gene>
    <name evidence="7" type="ORF">DWY69_25700</name>
    <name evidence="6" type="ORF">DXC51_16305</name>
</gene>
<evidence type="ECO:0000256" key="1">
    <source>
        <dbReference type="ARBA" id="ARBA00023015"/>
    </source>
</evidence>
<feature type="domain" description="Cyclic nucleotide-binding" evidence="4">
    <location>
        <begin position="11"/>
        <end position="109"/>
    </location>
</feature>
<dbReference type="InterPro" id="IPR012318">
    <property type="entry name" value="HTH_CRP"/>
</dbReference>
<dbReference type="Pfam" id="PF13545">
    <property type="entry name" value="HTH_Crp_2"/>
    <property type="match status" value="1"/>
</dbReference>